<evidence type="ECO:0000313" key="5">
    <source>
        <dbReference type="EMBL" id="QCT22608.1"/>
    </source>
</evidence>
<keyword evidence="3" id="KW-0804">Transcription</keyword>
<protein>
    <submittedName>
        <fullName evidence="5">LacI family transcriptional regulator</fullName>
    </submittedName>
</protein>
<dbReference type="SUPFAM" id="SSF53822">
    <property type="entry name" value="Periplasmic binding protein-like I"/>
    <property type="match status" value="1"/>
</dbReference>
<dbReference type="PROSITE" id="PS50932">
    <property type="entry name" value="HTH_LACI_2"/>
    <property type="match status" value="1"/>
</dbReference>
<dbReference type="Gene3D" id="1.10.260.40">
    <property type="entry name" value="lambda repressor-like DNA-binding domains"/>
    <property type="match status" value="1"/>
</dbReference>
<accession>A0A4P8YR99</accession>
<dbReference type="Gene3D" id="3.40.50.2300">
    <property type="match status" value="2"/>
</dbReference>
<dbReference type="EMBL" id="CP040428">
    <property type="protein sequence ID" value="QCT22608.1"/>
    <property type="molecule type" value="Genomic_DNA"/>
</dbReference>
<dbReference type="InterPro" id="IPR028082">
    <property type="entry name" value="Peripla_BP_I"/>
</dbReference>
<dbReference type="PANTHER" id="PTHR30146:SF152">
    <property type="entry name" value="TRANSCRIPTIONAL REGULATORY PROTEIN"/>
    <property type="match status" value="1"/>
</dbReference>
<dbReference type="Pfam" id="PF00356">
    <property type="entry name" value="LacI"/>
    <property type="match status" value="1"/>
</dbReference>
<name>A0A4P8YR99_9ENTR</name>
<dbReference type="GO" id="GO:0000976">
    <property type="term" value="F:transcription cis-regulatory region binding"/>
    <property type="evidence" value="ECO:0007669"/>
    <property type="project" value="TreeGrafter"/>
</dbReference>
<proteinExistence type="predicted"/>
<evidence type="ECO:0000256" key="3">
    <source>
        <dbReference type="ARBA" id="ARBA00023163"/>
    </source>
</evidence>
<sequence length="339" mass="37655">MKKLTLEILAKMAGVGVATVDRVLNERGGVSPETARKVLEAARKANLRRVLPEAYQRPWQIELLLSGNNAFFFKKLARDFSEVADAVGYQRVCLHRTLIPESQPERLARHLIDCIESRDGIIVFAHDYGPVRDALALCQARGVPVVTIATDLPDAGRLCHVGIDQYQAGRTAGLLMSRATPQAGEAIVVSGRFDYRAHRQRVAGFRDALQQRAPQLRLREVLAGQDQRQTIRKLLDQSLGRAGHIVGLYNTGLGNTEISDVLMQHQLSGRCTYITHELYSVTRRLLQQDILSFTLDQNAAQHAQLAIGILLRHLDTGWQPDVYEAGKVAFNLITAENLA</sequence>
<keyword evidence="2" id="KW-0238">DNA-binding</keyword>
<reference evidence="5 6" key="1">
    <citation type="submission" date="2019-05" db="EMBL/GenBank/DDBJ databases">
        <title>Complete genome sequence of Izhakiella calystegiae KSNA2, an endophyte isolated from beach morning glory (Calystegia soldanella).</title>
        <authorList>
            <person name="Jiang L."/>
            <person name="Jeong J.C."/>
            <person name="Kim C.Y."/>
            <person name="Kim D.H."/>
            <person name="Kim S.W."/>
            <person name="Lee j."/>
        </authorList>
    </citation>
    <scope>NUCLEOTIDE SEQUENCE [LARGE SCALE GENOMIC DNA]</scope>
    <source>
        <strain evidence="5 6">KSNA2</strain>
    </source>
</reference>
<keyword evidence="1" id="KW-0805">Transcription regulation</keyword>
<dbReference type="CDD" id="cd06307">
    <property type="entry name" value="PBP1_sugar_binding"/>
    <property type="match status" value="1"/>
</dbReference>
<evidence type="ECO:0000259" key="4">
    <source>
        <dbReference type="PROSITE" id="PS50932"/>
    </source>
</evidence>
<dbReference type="GO" id="GO:0055085">
    <property type="term" value="P:transmembrane transport"/>
    <property type="evidence" value="ECO:0007669"/>
    <property type="project" value="UniProtKB-ARBA"/>
</dbReference>
<evidence type="ECO:0000256" key="1">
    <source>
        <dbReference type="ARBA" id="ARBA00023015"/>
    </source>
</evidence>
<dbReference type="OrthoDB" id="5756154at2"/>
<dbReference type="PANTHER" id="PTHR30146">
    <property type="entry name" value="LACI-RELATED TRANSCRIPTIONAL REPRESSOR"/>
    <property type="match status" value="1"/>
</dbReference>
<dbReference type="CDD" id="cd01392">
    <property type="entry name" value="HTH_LacI"/>
    <property type="match status" value="1"/>
</dbReference>
<dbReference type="RefSeq" id="WP_138099115.1">
    <property type="nucleotide sequence ID" value="NZ_CP040428.1"/>
</dbReference>
<dbReference type="Proteomes" id="UP000302163">
    <property type="component" value="Chromosome"/>
</dbReference>
<dbReference type="SMART" id="SM00354">
    <property type="entry name" value="HTH_LACI"/>
    <property type="match status" value="1"/>
</dbReference>
<dbReference type="KEGG" id="izh:FEM41_05210"/>
<dbReference type="AlphaFoldDB" id="A0A4P8YR99"/>
<keyword evidence="6" id="KW-1185">Reference proteome</keyword>
<dbReference type="InterPro" id="IPR000843">
    <property type="entry name" value="HTH_LacI"/>
</dbReference>
<gene>
    <name evidence="5" type="ORF">FEM41_05210</name>
</gene>
<organism evidence="5 6">
    <name type="scientific">Jejubacter calystegiae</name>
    <dbReference type="NCBI Taxonomy" id="2579935"/>
    <lineage>
        <taxon>Bacteria</taxon>
        <taxon>Pseudomonadati</taxon>
        <taxon>Pseudomonadota</taxon>
        <taxon>Gammaproteobacteria</taxon>
        <taxon>Enterobacterales</taxon>
        <taxon>Enterobacteriaceae</taxon>
        <taxon>Jejubacter</taxon>
    </lineage>
</organism>
<dbReference type="InterPro" id="IPR010982">
    <property type="entry name" value="Lambda_DNA-bd_dom_sf"/>
</dbReference>
<dbReference type="InterPro" id="IPR025997">
    <property type="entry name" value="SBP_2_dom"/>
</dbReference>
<dbReference type="Pfam" id="PF13407">
    <property type="entry name" value="Peripla_BP_4"/>
    <property type="match status" value="1"/>
</dbReference>
<feature type="domain" description="HTH lacI-type" evidence="4">
    <location>
        <begin position="4"/>
        <end position="44"/>
    </location>
</feature>
<evidence type="ECO:0000313" key="6">
    <source>
        <dbReference type="Proteomes" id="UP000302163"/>
    </source>
</evidence>
<evidence type="ECO:0000256" key="2">
    <source>
        <dbReference type="ARBA" id="ARBA00023125"/>
    </source>
</evidence>
<dbReference type="GO" id="GO:0003700">
    <property type="term" value="F:DNA-binding transcription factor activity"/>
    <property type="evidence" value="ECO:0007669"/>
    <property type="project" value="TreeGrafter"/>
</dbReference>
<dbReference type="SUPFAM" id="SSF47413">
    <property type="entry name" value="lambda repressor-like DNA-binding domains"/>
    <property type="match status" value="1"/>
</dbReference>